<evidence type="ECO:0000256" key="11">
    <source>
        <dbReference type="SAM" id="Phobius"/>
    </source>
</evidence>
<dbReference type="Proteomes" id="UP000229570">
    <property type="component" value="Unassembled WGS sequence"/>
</dbReference>
<evidence type="ECO:0000256" key="9">
    <source>
        <dbReference type="ARBA" id="ARBA00023306"/>
    </source>
</evidence>
<keyword evidence="6 11" id="KW-0812">Transmembrane</keyword>
<dbReference type="PANTHER" id="PTHR47755:SF1">
    <property type="entry name" value="CELL DIVISION PROTEIN FTSX"/>
    <property type="match status" value="1"/>
</dbReference>
<dbReference type="PANTHER" id="PTHR47755">
    <property type="entry name" value="CELL DIVISION PROTEIN FTSX"/>
    <property type="match status" value="1"/>
</dbReference>
<evidence type="ECO:0000256" key="7">
    <source>
        <dbReference type="ARBA" id="ARBA00022989"/>
    </source>
</evidence>
<organism evidence="14 15">
    <name type="scientific">Candidatus Roizmanbacteria bacterium CG11_big_fil_rev_8_21_14_0_20_35_14</name>
    <dbReference type="NCBI Taxonomy" id="1974855"/>
    <lineage>
        <taxon>Bacteria</taxon>
        <taxon>Candidatus Roizmaniibacteriota</taxon>
    </lineage>
</organism>
<keyword evidence="7 11" id="KW-1133">Transmembrane helix</keyword>
<dbReference type="GO" id="GO:0005886">
    <property type="term" value="C:plasma membrane"/>
    <property type="evidence" value="ECO:0007669"/>
    <property type="project" value="UniProtKB-SubCell"/>
</dbReference>
<accession>A0A2H0KNV9</accession>
<feature type="transmembrane region" description="Helical" evidence="11">
    <location>
        <begin position="267"/>
        <end position="291"/>
    </location>
</feature>
<evidence type="ECO:0000256" key="8">
    <source>
        <dbReference type="ARBA" id="ARBA00023136"/>
    </source>
</evidence>
<reference evidence="14 15" key="1">
    <citation type="submission" date="2017-09" db="EMBL/GenBank/DDBJ databases">
        <title>Depth-based differentiation of microbial function through sediment-hosted aquifers and enrichment of novel symbionts in the deep terrestrial subsurface.</title>
        <authorList>
            <person name="Probst A.J."/>
            <person name="Ladd B."/>
            <person name="Jarett J.K."/>
            <person name="Geller-Mcgrath D.E."/>
            <person name="Sieber C.M."/>
            <person name="Emerson J.B."/>
            <person name="Anantharaman K."/>
            <person name="Thomas B.C."/>
            <person name="Malmstrom R."/>
            <person name="Stieglmeier M."/>
            <person name="Klingl A."/>
            <person name="Woyke T."/>
            <person name="Ryan C.M."/>
            <person name="Banfield J.F."/>
        </authorList>
    </citation>
    <scope>NUCLEOTIDE SEQUENCE [LARGE SCALE GENOMIC DNA]</scope>
    <source>
        <strain evidence="14">CG11_big_fil_rev_8_21_14_0_20_35_14</strain>
    </source>
</reference>
<dbReference type="InterPro" id="IPR040690">
    <property type="entry name" value="FtsX_ECD"/>
</dbReference>
<comment type="subcellular location">
    <subcellularLocation>
        <location evidence="1">Cell membrane</location>
        <topology evidence="1">Multi-pass membrane protein</topology>
    </subcellularLocation>
</comment>
<evidence type="ECO:0000256" key="4">
    <source>
        <dbReference type="ARBA" id="ARBA00022475"/>
    </source>
</evidence>
<sequence length="298" mass="34113">MKEIFTSLRRTPYQSLAGFLVLFFTLFLSLVLLISLSFVNGFLSYIETRPQVTVYFQPKTPENNIFKVRDELSASGKTLSIKYINQNQAFEIYKNLNKDNPLLLEMVSADILPPSLEIYAKKPIYLPEIAEYLKKQGDVDEVQYQKDIVDKLLNLTNVLRRSSLIFFIYLIFMSIIVLTTSTLFKIALKSKEIEILRLLGASNNYIRKPYLIEGLFFGCAASLISFVIVIGTFFYFNPFLKSYLAGVHSLTLDLYVTKLTVWPMNTVFFAVMFSLSLIFGCIIAVVSSFLATQKYLKV</sequence>
<keyword evidence="4 10" id="KW-1003">Cell membrane</keyword>
<dbReference type="AlphaFoldDB" id="A0A2H0KNV9"/>
<feature type="domain" description="FtsX extracellular" evidence="13">
    <location>
        <begin position="51"/>
        <end position="142"/>
    </location>
</feature>
<dbReference type="Pfam" id="PF02687">
    <property type="entry name" value="FtsX"/>
    <property type="match status" value="1"/>
</dbReference>
<keyword evidence="8 10" id="KW-0472">Membrane</keyword>
<evidence type="ECO:0000259" key="12">
    <source>
        <dbReference type="Pfam" id="PF02687"/>
    </source>
</evidence>
<feature type="transmembrane region" description="Helical" evidence="11">
    <location>
        <begin position="16"/>
        <end position="39"/>
    </location>
</feature>
<name>A0A2H0KNV9_9BACT</name>
<dbReference type="InterPro" id="IPR003838">
    <property type="entry name" value="ABC3_permease_C"/>
</dbReference>
<feature type="domain" description="ABC3 transporter permease C-terminal" evidence="12">
    <location>
        <begin position="165"/>
        <end position="297"/>
    </location>
</feature>
<keyword evidence="5 10" id="KW-0132">Cell division</keyword>
<dbReference type="PIRSF" id="PIRSF003097">
    <property type="entry name" value="FtsX"/>
    <property type="match status" value="1"/>
</dbReference>
<dbReference type="Pfam" id="PF18075">
    <property type="entry name" value="FtsX_ECD"/>
    <property type="match status" value="1"/>
</dbReference>
<feature type="transmembrane region" description="Helical" evidence="11">
    <location>
        <begin position="164"/>
        <end position="188"/>
    </location>
</feature>
<comment type="caution">
    <text evidence="14">The sequence shown here is derived from an EMBL/GenBank/DDBJ whole genome shotgun (WGS) entry which is preliminary data.</text>
</comment>
<protein>
    <recommendedName>
        <fullName evidence="3 10">Cell division protein FtsX</fullName>
    </recommendedName>
</protein>
<feature type="transmembrane region" description="Helical" evidence="11">
    <location>
        <begin position="209"/>
        <end position="236"/>
    </location>
</feature>
<evidence type="ECO:0000256" key="1">
    <source>
        <dbReference type="ARBA" id="ARBA00004651"/>
    </source>
</evidence>
<dbReference type="Gene3D" id="3.30.70.3040">
    <property type="match status" value="1"/>
</dbReference>
<comment type="similarity">
    <text evidence="2 10">Belongs to the ABC-4 integral membrane protein family. FtsX subfamily.</text>
</comment>
<keyword evidence="9 10" id="KW-0131">Cell cycle</keyword>
<proteinExistence type="inferred from homology"/>
<evidence type="ECO:0000256" key="2">
    <source>
        <dbReference type="ARBA" id="ARBA00007379"/>
    </source>
</evidence>
<dbReference type="InterPro" id="IPR004513">
    <property type="entry name" value="FtsX"/>
</dbReference>
<evidence type="ECO:0000313" key="15">
    <source>
        <dbReference type="Proteomes" id="UP000229570"/>
    </source>
</evidence>
<evidence type="ECO:0000256" key="10">
    <source>
        <dbReference type="PIRNR" id="PIRNR003097"/>
    </source>
</evidence>
<evidence type="ECO:0000313" key="14">
    <source>
        <dbReference type="EMBL" id="PIQ72949.1"/>
    </source>
</evidence>
<evidence type="ECO:0000256" key="5">
    <source>
        <dbReference type="ARBA" id="ARBA00022618"/>
    </source>
</evidence>
<gene>
    <name evidence="14" type="ORF">COV86_00335</name>
</gene>
<evidence type="ECO:0000259" key="13">
    <source>
        <dbReference type="Pfam" id="PF18075"/>
    </source>
</evidence>
<evidence type="ECO:0000256" key="3">
    <source>
        <dbReference type="ARBA" id="ARBA00021907"/>
    </source>
</evidence>
<dbReference type="GO" id="GO:0051301">
    <property type="term" value="P:cell division"/>
    <property type="evidence" value="ECO:0007669"/>
    <property type="project" value="UniProtKB-KW"/>
</dbReference>
<evidence type="ECO:0000256" key="6">
    <source>
        <dbReference type="ARBA" id="ARBA00022692"/>
    </source>
</evidence>
<dbReference type="EMBL" id="PCVL01000003">
    <property type="protein sequence ID" value="PIQ72949.1"/>
    <property type="molecule type" value="Genomic_DNA"/>
</dbReference>